<gene>
    <name evidence="1" type="ORF">MC7420_4484</name>
</gene>
<accession>B4VY72</accession>
<protein>
    <submittedName>
        <fullName evidence="1">Uncharacterized protein</fullName>
    </submittedName>
</protein>
<evidence type="ECO:0000313" key="1">
    <source>
        <dbReference type="EMBL" id="EDX73237.1"/>
    </source>
</evidence>
<name>B4VY72_9CYAN</name>
<dbReference type="Proteomes" id="UP000003835">
    <property type="component" value="Unassembled WGS sequence"/>
</dbReference>
<proteinExistence type="predicted"/>
<dbReference type="EMBL" id="DS989859">
    <property type="protein sequence ID" value="EDX73237.1"/>
    <property type="molecule type" value="Genomic_DNA"/>
</dbReference>
<sequence>MASFACLLLVLKHKCGRGVFFYHKGTGKLVVAWHPLFDELELRPETVGAHGVRPIQW</sequence>
<dbReference type="AlphaFoldDB" id="B4VY72"/>
<organism evidence="1 2">
    <name type="scientific">Coleofasciculus chthonoplastes PCC 7420</name>
    <dbReference type="NCBI Taxonomy" id="118168"/>
    <lineage>
        <taxon>Bacteria</taxon>
        <taxon>Bacillati</taxon>
        <taxon>Cyanobacteriota</taxon>
        <taxon>Cyanophyceae</taxon>
        <taxon>Coleofasciculales</taxon>
        <taxon>Coleofasciculaceae</taxon>
        <taxon>Coleofasciculus</taxon>
    </lineage>
</organism>
<evidence type="ECO:0000313" key="2">
    <source>
        <dbReference type="Proteomes" id="UP000003835"/>
    </source>
</evidence>
<keyword evidence="2" id="KW-1185">Reference proteome</keyword>
<dbReference type="HOGENOM" id="CLU_2988816_0_0_3"/>
<reference evidence="1 2" key="1">
    <citation type="submission" date="2008-07" db="EMBL/GenBank/DDBJ databases">
        <authorList>
            <person name="Tandeau de Marsac N."/>
            <person name="Ferriera S."/>
            <person name="Johnson J."/>
            <person name="Kravitz S."/>
            <person name="Beeson K."/>
            <person name="Sutton G."/>
            <person name="Rogers Y.-H."/>
            <person name="Friedman R."/>
            <person name="Frazier M."/>
            <person name="Venter J.C."/>
        </authorList>
    </citation>
    <scope>NUCLEOTIDE SEQUENCE [LARGE SCALE GENOMIC DNA]</scope>
    <source>
        <strain evidence="1 2">PCC 7420</strain>
    </source>
</reference>